<sequence length="77" mass="8960">MGHVEWFLWNEWAIRMGNGPINGMVQWNWNEEMNVNGAMGEWNNGMGMEQCDGNWSNGMEWNNGMEMEQWDGNGAME</sequence>
<comment type="caution">
    <text evidence="1">The sequence shown here is derived from an EMBL/GenBank/DDBJ whole genome shotgun (WGS) entry which is preliminary data.</text>
</comment>
<accession>A0AAV4QFD2</accession>
<dbReference type="EMBL" id="BPLR01006289">
    <property type="protein sequence ID" value="GIY08783.1"/>
    <property type="molecule type" value="Genomic_DNA"/>
</dbReference>
<organism evidence="1 2">
    <name type="scientific">Caerostris extrusa</name>
    <name type="common">Bark spider</name>
    <name type="synonym">Caerostris bankana</name>
    <dbReference type="NCBI Taxonomy" id="172846"/>
    <lineage>
        <taxon>Eukaryota</taxon>
        <taxon>Metazoa</taxon>
        <taxon>Ecdysozoa</taxon>
        <taxon>Arthropoda</taxon>
        <taxon>Chelicerata</taxon>
        <taxon>Arachnida</taxon>
        <taxon>Araneae</taxon>
        <taxon>Araneomorphae</taxon>
        <taxon>Entelegynae</taxon>
        <taxon>Araneoidea</taxon>
        <taxon>Araneidae</taxon>
        <taxon>Caerostris</taxon>
    </lineage>
</organism>
<protein>
    <submittedName>
        <fullName evidence="1">Uncharacterized protein</fullName>
    </submittedName>
</protein>
<evidence type="ECO:0000313" key="2">
    <source>
        <dbReference type="Proteomes" id="UP001054945"/>
    </source>
</evidence>
<dbReference type="Proteomes" id="UP001054945">
    <property type="component" value="Unassembled WGS sequence"/>
</dbReference>
<evidence type="ECO:0000313" key="1">
    <source>
        <dbReference type="EMBL" id="GIY08783.1"/>
    </source>
</evidence>
<keyword evidence="2" id="KW-1185">Reference proteome</keyword>
<proteinExistence type="predicted"/>
<name>A0AAV4QFD2_CAEEX</name>
<dbReference type="AlphaFoldDB" id="A0AAV4QFD2"/>
<reference evidence="1 2" key="1">
    <citation type="submission" date="2021-06" db="EMBL/GenBank/DDBJ databases">
        <title>Caerostris extrusa draft genome.</title>
        <authorList>
            <person name="Kono N."/>
            <person name="Arakawa K."/>
        </authorList>
    </citation>
    <scope>NUCLEOTIDE SEQUENCE [LARGE SCALE GENOMIC DNA]</scope>
</reference>
<gene>
    <name evidence="1" type="ORF">CEXT_724221</name>
</gene>